<dbReference type="PANTHER" id="PTHR12154">
    <property type="entry name" value="GLYCOSYL TRANSFERASE-RELATED"/>
    <property type="match status" value="1"/>
</dbReference>
<keyword evidence="13" id="KW-1185">Reference proteome</keyword>
<organism evidence="12 13">
    <name type="scientific">Nematocida parisii (strain ERTm3)</name>
    <name type="common">Nematode killer fungus</name>
    <dbReference type="NCBI Taxonomy" id="935791"/>
    <lineage>
        <taxon>Eukaryota</taxon>
        <taxon>Fungi</taxon>
        <taxon>Fungi incertae sedis</taxon>
        <taxon>Microsporidia</taxon>
        <taxon>Nematocida</taxon>
    </lineage>
</organism>
<dbReference type="AlphaFoldDB" id="I3EJX5"/>
<dbReference type="Pfam" id="PF08660">
    <property type="entry name" value="Alg14"/>
    <property type="match status" value="1"/>
</dbReference>
<dbReference type="InterPro" id="IPR013969">
    <property type="entry name" value="Oligosacch_biosynth_Alg14"/>
</dbReference>
<dbReference type="Proteomes" id="UP000002872">
    <property type="component" value="Unassembled WGS sequence"/>
</dbReference>
<evidence type="ECO:0000256" key="7">
    <source>
        <dbReference type="ARBA" id="ARBA00022824"/>
    </source>
</evidence>
<keyword evidence="8 11" id="KW-1133">Transmembrane helix</keyword>
<comment type="similarity">
    <text evidence="3 11">Belongs to the ALG14 family.</text>
</comment>
<feature type="transmembrane region" description="Helical" evidence="11">
    <location>
        <begin position="69"/>
        <end position="89"/>
    </location>
</feature>
<evidence type="ECO:0000256" key="5">
    <source>
        <dbReference type="ARBA" id="ARBA00017467"/>
    </source>
</evidence>
<keyword evidence="9 11" id="KW-0472">Membrane</keyword>
<sequence length="191" mass="21706">MQEKLVPLIVLGGGGHTQEIIEVMKKGPEFLNVSLICSPCDHLSERHFINEISPMKYSLYTVPRPNTVLAAYSLLQIIHSLVMAFLIVFRAKSDFLICNGPGISAPIAVAYRILFPFRRIFYIESMTRTKSLSTTGRIVQYIASTFIVQSKELSSAVYPYRTYHNIFTIKCITRYNPNYTYNKHSDTAITV</sequence>
<evidence type="ECO:0000256" key="2">
    <source>
        <dbReference type="ARBA" id="ARBA00004590"/>
    </source>
</evidence>
<evidence type="ECO:0000313" key="12">
    <source>
        <dbReference type="EMBL" id="EIJ89522.1"/>
    </source>
</evidence>
<dbReference type="GO" id="GO:0006488">
    <property type="term" value="P:dolichol-linked oligosaccharide biosynthetic process"/>
    <property type="evidence" value="ECO:0007669"/>
    <property type="project" value="InterPro"/>
</dbReference>
<keyword evidence="7 11" id="KW-0256">Endoplasmic reticulum</keyword>
<comment type="function">
    <text evidence="11">Involved in protein N-glycosylation. Essential for the second step of the dolichol-linked oligosaccharide pathway. Anchors the catalytic subunit ALG13 to the ER.</text>
</comment>
<dbReference type="PANTHER" id="PTHR12154:SF4">
    <property type="entry name" value="UDP-N-ACETYLGLUCOSAMINE TRANSFERASE SUBUNIT ALG14 HOMOLOG"/>
    <property type="match status" value="1"/>
</dbReference>
<dbReference type="GO" id="GO:0043541">
    <property type="term" value="C:UDP-N-acetylglucosamine transferase complex"/>
    <property type="evidence" value="ECO:0007669"/>
    <property type="project" value="TreeGrafter"/>
</dbReference>
<proteinExistence type="inferred from homology"/>
<evidence type="ECO:0000256" key="9">
    <source>
        <dbReference type="ARBA" id="ARBA00023136"/>
    </source>
</evidence>
<evidence type="ECO:0000256" key="8">
    <source>
        <dbReference type="ARBA" id="ARBA00022989"/>
    </source>
</evidence>
<evidence type="ECO:0000256" key="3">
    <source>
        <dbReference type="ARBA" id="ARBA00009731"/>
    </source>
</evidence>
<accession>I3EJX5</accession>
<evidence type="ECO:0000256" key="11">
    <source>
        <dbReference type="RuleBase" id="RU362127"/>
    </source>
</evidence>
<protein>
    <recommendedName>
        <fullName evidence="5 11">UDP-N-acetylglucosamine transferase subunit ALG14</fullName>
    </recommendedName>
    <alternativeName>
        <fullName evidence="10 11">Asparagine-linked glycosylation protein 14</fullName>
    </alternativeName>
</protein>
<dbReference type="STRING" id="935791.I3EJX5"/>
<dbReference type="VEuPathDB" id="MicrosporidiaDB:NEQG_00292"/>
<dbReference type="OMA" id="INEISPM"/>
<dbReference type="InParanoid" id="I3EJX5"/>
<evidence type="ECO:0000256" key="6">
    <source>
        <dbReference type="ARBA" id="ARBA00022692"/>
    </source>
</evidence>
<evidence type="ECO:0000256" key="4">
    <source>
        <dbReference type="ARBA" id="ARBA00011335"/>
    </source>
</evidence>
<evidence type="ECO:0000256" key="10">
    <source>
        <dbReference type="ARBA" id="ARBA00032062"/>
    </source>
</evidence>
<reference evidence="12" key="1">
    <citation type="submission" date="2011-01" db="EMBL/GenBank/DDBJ databases">
        <title>The Genome Sequence of Nematocida parisii strain ERTm3.</title>
        <authorList>
            <consortium name="The Broad Institute Genome Sequencing Platform"/>
            <consortium name="The Broad Institute Genome Sequencing Center for Infectious Disease"/>
            <person name="Cuomo C."/>
            <person name="Troemel E."/>
            <person name="Young S.K."/>
            <person name="Zeng Q."/>
            <person name="Gargeya S."/>
            <person name="Fitzgerald M."/>
            <person name="Haas B."/>
            <person name="Abouelleil A."/>
            <person name="Alvarado L."/>
            <person name="Arachchi H.M."/>
            <person name="Berlin A."/>
            <person name="Chapman S.B."/>
            <person name="Gearin G."/>
            <person name="Goldberg J."/>
            <person name="Griggs A."/>
            <person name="Gujja S."/>
            <person name="Hansen M."/>
            <person name="Heiman D."/>
            <person name="Howarth C."/>
            <person name="Larimer J."/>
            <person name="Lui A."/>
            <person name="MacDonald P.J.P."/>
            <person name="McCowen C."/>
            <person name="Montmayeur A."/>
            <person name="Murphy C."/>
            <person name="Neiman D."/>
            <person name="Pearson M."/>
            <person name="Priest M."/>
            <person name="Roberts A."/>
            <person name="Saif S."/>
            <person name="Shea T."/>
            <person name="Sisk P."/>
            <person name="Stolte C."/>
            <person name="Sykes S."/>
            <person name="Wortman J."/>
            <person name="Nusbaum C."/>
            <person name="Birren B."/>
        </authorList>
    </citation>
    <scope>NUCLEOTIDE SEQUENCE</scope>
    <source>
        <strain evidence="12">ERTm3</strain>
    </source>
</reference>
<dbReference type="Gene3D" id="3.40.50.2000">
    <property type="entry name" value="Glycogen Phosphorylase B"/>
    <property type="match status" value="1"/>
</dbReference>
<dbReference type="FunCoup" id="I3EJX5">
    <property type="interactions" value="38"/>
</dbReference>
<dbReference type="HOGENOM" id="CLU_064541_2_3_1"/>
<evidence type="ECO:0000256" key="1">
    <source>
        <dbReference type="ARBA" id="ARBA00004389"/>
    </source>
</evidence>
<evidence type="ECO:0000313" key="13">
    <source>
        <dbReference type="Proteomes" id="UP000002872"/>
    </source>
</evidence>
<dbReference type="EMBL" id="GL870876">
    <property type="protein sequence ID" value="EIJ89522.1"/>
    <property type="molecule type" value="Genomic_DNA"/>
</dbReference>
<dbReference type="OrthoDB" id="17098at2759"/>
<keyword evidence="6 11" id="KW-0812">Transmembrane</keyword>
<dbReference type="GO" id="GO:0031965">
    <property type="term" value="C:nuclear membrane"/>
    <property type="evidence" value="ECO:0007669"/>
    <property type="project" value="UniProtKB-SubCell"/>
</dbReference>
<gene>
    <name evidence="11" type="primary">ALG14</name>
    <name evidence="12" type="ORF">NEQG_00292</name>
</gene>
<dbReference type="GO" id="GO:0004577">
    <property type="term" value="F:N-acetylglucosaminyldiphosphodolichol N-acetylglucosaminyltransferase activity"/>
    <property type="evidence" value="ECO:0007669"/>
    <property type="project" value="TreeGrafter"/>
</dbReference>
<name>I3EJX5_NEMP3</name>
<comment type="subunit">
    <text evidence="4 11">Heterodimer with ALG13 to form a functional enzyme.</text>
</comment>
<comment type="subcellular location">
    <subcellularLocation>
        <location evidence="1 11">Endoplasmic reticulum membrane</location>
        <topology evidence="1 11">Single-pass membrane protein</topology>
    </subcellularLocation>
    <subcellularLocation>
        <location evidence="2">Nucleus membrane</location>
        <topology evidence="2">Single-pass membrane protein</topology>
    </subcellularLocation>
</comment>